<dbReference type="Pfam" id="PF00795">
    <property type="entry name" value="CN_hydrolase"/>
    <property type="match status" value="1"/>
</dbReference>
<dbReference type="EMBL" id="MSFU01000009">
    <property type="protein sequence ID" value="PWY75977.1"/>
    <property type="molecule type" value="Genomic_DNA"/>
</dbReference>
<dbReference type="GO" id="GO:0000257">
    <property type="term" value="F:nitrilase activity"/>
    <property type="evidence" value="ECO:0007669"/>
    <property type="project" value="UniProtKB-EC"/>
</dbReference>
<accession>A0A317VSH2</accession>
<evidence type="ECO:0000313" key="6">
    <source>
        <dbReference type="EMBL" id="PWY75977.1"/>
    </source>
</evidence>
<dbReference type="InterPro" id="IPR003010">
    <property type="entry name" value="C-N_Hydrolase"/>
</dbReference>
<evidence type="ECO:0000259" key="5">
    <source>
        <dbReference type="PROSITE" id="PS50263"/>
    </source>
</evidence>
<dbReference type="Proteomes" id="UP000246171">
    <property type="component" value="Unassembled WGS sequence"/>
</dbReference>
<feature type="domain" description="CN hydrolase" evidence="5">
    <location>
        <begin position="10"/>
        <end position="98"/>
    </location>
</feature>
<dbReference type="AlphaFoldDB" id="A0A317VSH2"/>
<dbReference type="SUPFAM" id="SSF56317">
    <property type="entry name" value="Carbon-nitrogen hydrolase"/>
    <property type="match status" value="1"/>
</dbReference>
<dbReference type="EC" id="3.5.5.1" evidence="4"/>
<evidence type="ECO:0000256" key="1">
    <source>
        <dbReference type="ARBA" id="ARBA00008129"/>
    </source>
</evidence>
<dbReference type="VEuPathDB" id="FungiDB:BO83DRAFT_426227"/>
<evidence type="ECO:0000313" key="7">
    <source>
        <dbReference type="Proteomes" id="UP000246171"/>
    </source>
</evidence>
<dbReference type="OrthoDB" id="10250282at2759"/>
<dbReference type="PANTHER" id="PTHR46044:SF14">
    <property type="entry name" value="ARYLACETONITRILASE"/>
    <property type="match status" value="1"/>
</dbReference>
<comment type="catalytic activity">
    <reaction evidence="3">
        <text>a nitrile + 2 H2O = a carboxylate + NH4(+)</text>
        <dbReference type="Rhea" id="RHEA:21724"/>
        <dbReference type="ChEBI" id="CHEBI:15377"/>
        <dbReference type="ChEBI" id="CHEBI:18379"/>
        <dbReference type="ChEBI" id="CHEBI:28938"/>
        <dbReference type="ChEBI" id="CHEBI:29067"/>
        <dbReference type="EC" id="3.5.5.1"/>
    </reaction>
</comment>
<evidence type="ECO:0000256" key="4">
    <source>
        <dbReference type="ARBA" id="ARBA00039045"/>
    </source>
</evidence>
<comment type="caution">
    <text evidence="6">The sequence shown here is derived from an EMBL/GenBank/DDBJ whole genome shotgun (WGS) entry which is preliminary data.</text>
</comment>
<dbReference type="InterPro" id="IPR036526">
    <property type="entry name" value="C-N_Hydrolase_sf"/>
</dbReference>
<sequence length="98" mass="10776">MAAKPKPGTVRVAVVQAEGCYFGLPAAVQKTCDLRVEAAGKGCDLVAIPEVWIPQYPGWIWQRPINDSAEIHPSMLGCRSIVYGFHVRLLEFVAETIH</sequence>
<dbReference type="InterPro" id="IPR044149">
    <property type="entry name" value="Nitrilases_CHs"/>
</dbReference>
<dbReference type="RefSeq" id="XP_025389507.1">
    <property type="nucleotide sequence ID" value="XM_025535269.1"/>
</dbReference>
<organism evidence="6 7">
    <name type="scientific">Aspergillus eucalypticola (strain CBS 122712 / IBT 29274)</name>
    <dbReference type="NCBI Taxonomy" id="1448314"/>
    <lineage>
        <taxon>Eukaryota</taxon>
        <taxon>Fungi</taxon>
        <taxon>Dikarya</taxon>
        <taxon>Ascomycota</taxon>
        <taxon>Pezizomycotina</taxon>
        <taxon>Eurotiomycetes</taxon>
        <taxon>Eurotiomycetidae</taxon>
        <taxon>Eurotiales</taxon>
        <taxon>Aspergillaceae</taxon>
        <taxon>Aspergillus</taxon>
        <taxon>Aspergillus subgen. Circumdati</taxon>
    </lineage>
</organism>
<dbReference type="GeneID" id="37057231"/>
<name>A0A317VSH2_ASPEC</name>
<dbReference type="Gene3D" id="3.60.110.10">
    <property type="entry name" value="Carbon-nitrogen hydrolase"/>
    <property type="match status" value="1"/>
</dbReference>
<protein>
    <recommendedName>
        <fullName evidence="4">nitrilase</fullName>
        <ecNumber evidence="4">3.5.5.1</ecNumber>
    </recommendedName>
</protein>
<gene>
    <name evidence="6" type="ORF">BO83DRAFT_426227</name>
</gene>
<proteinExistence type="inferred from homology"/>
<evidence type="ECO:0000256" key="2">
    <source>
        <dbReference type="ARBA" id="ARBA00022801"/>
    </source>
</evidence>
<keyword evidence="7" id="KW-1185">Reference proteome</keyword>
<comment type="similarity">
    <text evidence="1">Belongs to the carbon-nitrogen hydrolase superfamily. Nitrilase family.</text>
</comment>
<reference evidence="6" key="1">
    <citation type="submission" date="2016-12" db="EMBL/GenBank/DDBJ databases">
        <title>The genomes of Aspergillus section Nigri reveals drivers in fungal speciation.</title>
        <authorList>
            <consortium name="DOE Joint Genome Institute"/>
            <person name="Vesth T.C."/>
            <person name="Nybo J."/>
            <person name="Theobald S."/>
            <person name="Brandl J."/>
            <person name="Frisvad J.C."/>
            <person name="Nielsen K.F."/>
            <person name="Lyhne E.K."/>
            <person name="Kogle M.E."/>
            <person name="Kuo A."/>
            <person name="Riley R."/>
            <person name="Clum A."/>
            <person name="Nolan M."/>
            <person name="Lipzen A."/>
            <person name="Salamov A."/>
            <person name="Henrissat B."/>
            <person name="Wiebenga A."/>
            <person name="De vries R.P."/>
            <person name="Grigoriev I.V."/>
            <person name="Mortensen U.H."/>
            <person name="Andersen M.R."/>
            <person name="Baker S.E."/>
        </authorList>
    </citation>
    <scope>NUCLEOTIDE SEQUENCE</scope>
    <source>
        <strain evidence="6">CBS 122712</strain>
    </source>
</reference>
<dbReference type="PANTHER" id="PTHR46044">
    <property type="entry name" value="NITRILASE"/>
    <property type="match status" value="1"/>
</dbReference>
<evidence type="ECO:0000256" key="3">
    <source>
        <dbReference type="ARBA" id="ARBA00036406"/>
    </source>
</evidence>
<dbReference type="PROSITE" id="PS50263">
    <property type="entry name" value="CN_HYDROLASE"/>
    <property type="match status" value="1"/>
</dbReference>
<keyword evidence="2" id="KW-0378">Hydrolase</keyword>